<organism evidence="9 10">
    <name type="scientific">Pedobacter gandavensis</name>
    <dbReference type="NCBI Taxonomy" id="2679963"/>
    <lineage>
        <taxon>Bacteria</taxon>
        <taxon>Pseudomonadati</taxon>
        <taxon>Bacteroidota</taxon>
        <taxon>Sphingobacteriia</taxon>
        <taxon>Sphingobacteriales</taxon>
        <taxon>Sphingobacteriaceae</taxon>
        <taxon>Pedobacter</taxon>
    </lineage>
</organism>
<dbReference type="InterPro" id="IPR006101">
    <property type="entry name" value="Glyco_hydro_2"/>
</dbReference>
<dbReference type="PANTHER" id="PTHR42732">
    <property type="entry name" value="BETA-GALACTOSIDASE"/>
    <property type="match status" value="1"/>
</dbReference>
<keyword evidence="3" id="KW-0326">Glycosidase</keyword>
<dbReference type="SUPFAM" id="SSF51445">
    <property type="entry name" value="(Trans)glycosidases"/>
    <property type="match status" value="1"/>
</dbReference>
<dbReference type="InterPro" id="IPR036156">
    <property type="entry name" value="Beta-gal/glucu_dom_sf"/>
</dbReference>
<feature type="domain" description="Glycosyl hydrolases family 2 sugar binding" evidence="6">
    <location>
        <begin position="71"/>
        <end position="195"/>
    </location>
</feature>
<dbReference type="InterPro" id="IPR006104">
    <property type="entry name" value="Glyco_hydro_2_N"/>
</dbReference>
<evidence type="ECO:0000259" key="7">
    <source>
        <dbReference type="Pfam" id="PF11721"/>
    </source>
</evidence>
<dbReference type="InterPro" id="IPR051913">
    <property type="entry name" value="GH2_Domain-Containing"/>
</dbReference>
<comment type="similarity">
    <text evidence="1">Belongs to the glycosyl hydrolase 2 family.</text>
</comment>
<dbReference type="Pfam" id="PF02837">
    <property type="entry name" value="Glyco_hydro_2_N"/>
    <property type="match status" value="1"/>
</dbReference>
<keyword evidence="2" id="KW-0378">Hydrolase</keyword>
<evidence type="ECO:0000256" key="2">
    <source>
        <dbReference type="ARBA" id="ARBA00022801"/>
    </source>
</evidence>
<feature type="domain" description="Malectin" evidence="7">
    <location>
        <begin position="733"/>
        <end position="886"/>
    </location>
</feature>
<dbReference type="Gene3D" id="2.60.40.10">
    <property type="entry name" value="Immunoglobulins"/>
    <property type="match status" value="2"/>
</dbReference>
<dbReference type="SUPFAM" id="SSF49303">
    <property type="entry name" value="beta-Galactosidase/glucuronidase domain"/>
    <property type="match status" value="1"/>
</dbReference>
<evidence type="ECO:0000256" key="1">
    <source>
        <dbReference type="ARBA" id="ARBA00007401"/>
    </source>
</evidence>
<evidence type="ECO:0000313" key="9">
    <source>
        <dbReference type="EMBL" id="MBB2147624.1"/>
    </source>
</evidence>
<dbReference type="SUPFAM" id="SSF49785">
    <property type="entry name" value="Galactose-binding domain-like"/>
    <property type="match status" value="1"/>
</dbReference>
<evidence type="ECO:0000259" key="8">
    <source>
        <dbReference type="Pfam" id="PF16355"/>
    </source>
</evidence>
<dbReference type="Pfam" id="PF11721">
    <property type="entry name" value="Malectin"/>
    <property type="match status" value="1"/>
</dbReference>
<reference evidence="9 10" key="1">
    <citation type="submission" date="2019-11" db="EMBL/GenBank/DDBJ databases">
        <title>Description of Pedobacter sp. LMG 31462T.</title>
        <authorList>
            <person name="Carlier A."/>
            <person name="Qi S."/>
            <person name="Vandamme P."/>
        </authorList>
    </citation>
    <scope>NUCLEOTIDE SEQUENCE [LARGE SCALE GENOMIC DNA]</scope>
    <source>
        <strain evidence="9 10">LMG 31462</strain>
    </source>
</reference>
<dbReference type="InterPro" id="IPR006102">
    <property type="entry name" value="Ig-like_GH2"/>
</dbReference>
<dbReference type="InterPro" id="IPR013783">
    <property type="entry name" value="Ig-like_fold"/>
</dbReference>
<feature type="domain" description="Glycoside hydrolase family 2 catalytic" evidence="5">
    <location>
        <begin position="325"/>
        <end position="625"/>
    </location>
</feature>
<dbReference type="InterPro" id="IPR006103">
    <property type="entry name" value="Glyco_hydro_2_cat"/>
</dbReference>
<dbReference type="PRINTS" id="PR00132">
    <property type="entry name" value="GLHYDRLASE2"/>
</dbReference>
<dbReference type="InterPro" id="IPR032311">
    <property type="entry name" value="DUF4982"/>
</dbReference>
<dbReference type="EMBL" id="WNXC01000001">
    <property type="protein sequence ID" value="MBB2147624.1"/>
    <property type="molecule type" value="Genomic_DNA"/>
</dbReference>
<evidence type="ECO:0000256" key="3">
    <source>
        <dbReference type="ARBA" id="ARBA00023295"/>
    </source>
</evidence>
<feature type="domain" description="DUF4982" evidence="8">
    <location>
        <begin position="657"/>
        <end position="702"/>
    </location>
</feature>
<proteinExistence type="inferred from homology"/>
<evidence type="ECO:0000259" key="6">
    <source>
        <dbReference type="Pfam" id="PF02837"/>
    </source>
</evidence>
<dbReference type="InterPro" id="IPR008979">
    <property type="entry name" value="Galactose-bd-like_sf"/>
</dbReference>
<name>A0ABR6EQV0_9SPHI</name>
<sequence>MTRGSGRFRLALILTNFCPSTMTCFKHLSLLLLLIFFADASFSQGIPVQSGRQYTGFNDKWTFSKYELTWETVTLPHTWNAKDVMDDEPGYYRGTGWYQRDLKTSPEMKGKLLFLCFDGVNQETEVYVNGQLAGKHAGGYTRFIIPVTKYLKFTGDFKNEIKVKVSNRYQEDIAPLTADFTFFGGIYRKVGLLATDPVHFYNGDYGADGIYISTPQVSAESAQVAVKSILENTDSQSRKVLLNTVVFNKEGKLVAKKTIVVNLKGGEKKTILMDLPRIIKPELWSPDSPVLYRAVSSILDARDSKILDEVTNPIGFRWFKFDAEKGFFLNGSAMKLMGASRHQDYEGLGNAVPDALQIRDIELLKEMGGNFLRVAHYPQDPVILEACDRLGILASVEIPIVNAITESPAFTENCRVMQQEMIRQNFNHPSVVMWAYMNEVLLRPKFGDDKSRQELYFKHVRELAENLEELTRHEDSSRYTMMAFHGDFDRYHKVGLTKIPMVIGWNLYQGWYGGSLDGFGQFLDKHHRELPDKPLLITEFGADADPRIRSFKPIRFDKSVEYAIKFSQVYLNEMLSRPFVNGGMVWNLADFNSETREETMPHINNKGLLTLGRQPKDTYYLYQAYLLNQPFLKIASKNWTERTGIADSSKASCTQVVQVATNLKSAELFLNGKSLGVKESVDRMCTWDVPFRAGKNQLRAFAAQHAELSDQADIDFRLLPYIFSDKHSFNALHILLGAERYFIEAEQSVLWTPDQPYRKGSWGYIGGSAFQSGNNRMSYGSDKNILGTPSDPIYQTQQVGLTAYKMDVPDGYYELNLYFSELVGGPQKEALAYNLDNSEVKENAGQRIFSVHVNGAEFLKDFNIAEEYGRTKAVQKMIRVQVTKGKGIVLDFIPIKGKPVLNALSLRKLY</sequence>
<evidence type="ECO:0000259" key="5">
    <source>
        <dbReference type="Pfam" id="PF02836"/>
    </source>
</evidence>
<gene>
    <name evidence="9" type="ORF">GM920_01745</name>
</gene>
<keyword evidence="10" id="KW-1185">Reference proteome</keyword>
<evidence type="ECO:0000313" key="10">
    <source>
        <dbReference type="Proteomes" id="UP000636110"/>
    </source>
</evidence>
<dbReference type="Gene3D" id="3.20.20.80">
    <property type="entry name" value="Glycosidases"/>
    <property type="match status" value="1"/>
</dbReference>
<dbReference type="Pfam" id="PF02836">
    <property type="entry name" value="Glyco_hydro_2_C"/>
    <property type="match status" value="1"/>
</dbReference>
<dbReference type="PANTHER" id="PTHR42732:SF1">
    <property type="entry name" value="BETA-MANNOSIDASE"/>
    <property type="match status" value="1"/>
</dbReference>
<dbReference type="Gene3D" id="2.60.120.430">
    <property type="entry name" value="Galactose-binding lectin"/>
    <property type="match status" value="1"/>
</dbReference>
<dbReference type="InterPro" id="IPR017853">
    <property type="entry name" value="GH"/>
</dbReference>
<dbReference type="Pfam" id="PF00703">
    <property type="entry name" value="Glyco_hydro_2"/>
    <property type="match status" value="1"/>
</dbReference>
<dbReference type="Proteomes" id="UP000636110">
    <property type="component" value="Unassembled WGS sequence"/>
</dbReference>
<comment type="caution">
    <text evidence="9">The sequence shown here is derived from an EMBL/GenBank/DDBJ whole genome shotgun (WGS) entry which is preliminary data.</text>
</comment>
<dbReference type="Gene3D" id="2.60.120.260">
    <property type="entry name" value="Galactose-binding domain-like"/>
    <property type="match status" value="1"/>
</dbReference>
<protein>
    <submittedName>
        <fullName evidence="9">DUF4982 domain-containing protein</fullName>
    </submittedName>
</protein>
<feature type="domain" description="Glycoside hydrolase family 2 immunoglobulin-like beta-sandwich" evidence="4">
    <location>
        <begin position="214"/>
        <end position="317"/>
    </location>
</feature>
<dbReference type="InterPro" id="IPR021720">
    <property type="entry name" value="Malectin_dom"/>
</dbReference>
<evidence type="ECO:0000259" key="4">
    <source>
        <dbReference type="Pfam" id="PF00703"/>
    </source>
</evidence>
<dbReference type="Pfam" id="PF16355">
    <property type="entry name" value="DUF4982"/>
    <property type="match status" value="1"/>
</dbReference>
<accession>A0ABR6EQV0</accession>